<accession>A0A1G2SCH4</accession>
<keyword evidence="3 6" id="KW-1133">Transmembrane helix</keyword>
<dbReference type="Proteomes" id="UP000178817">
    <property type="component" value="Unassembled WGS sequence"/>
</dbReference>
<keyword evidence="2 6" id="KW-0812">Transmembrane</keyword>
<dbReference type="Pfam" id="PF04932">
    <property type="entry name" value="Wzy_C"/>
    <property type="match status" value="1"/>
</dbReference>
<dbReference type="EMBL" id="MHUV01000006">
    <property type="protein sequence ID" value="OHA82472.1"/>
    <property type="molecule type" value="Genomic_DNA"/>
</dbReference>
<dbReference type="PANTHER" id="PTHR37422">
    <property type="entry name" value="TEICHURONIC ACID BIOSYNTHESIS PROTEIN TUAE"/>
    <property type="match status" value="1"/>
</dbReference>
<reference evidence="8 9" key="1">
    <citation type="journal article" date="2016" name="Nat. Commun.">
        <title>Thousands of microbial genomes shed light on interconnected biogeochemical processes in an aquifer system.</title>
        <authorList>
            <person name="Anantharaman K."/>
            <person name="Brown C.T."/>
            <person name="Hug L.A."/>
            <person name="Sharon I."/>
            <person name="Castelle C.J."/>
            <person name="Probst A.J."/>
            <person name="Thomas B.C."/>
            <person name="Singh A."/>
            <person name="Wilkins M.J."/>
            <person name="Karaoz U."/>
            <person name="Brodie E.L."/>
            <person name="Williams K.H."/>
            <person name="Hubbard S.S."/>
            <person name="Banfield J.F."/>
        </authorList>
    </citation>
    <scope>NUCLEOTIDE SEQUENCE [LARGE SCALE GENOMIC DNA]</scope>
</reference>
<evidence type="ECO:0000313" key="8">
    <source>
        <dbReference type="EMBL" id="OHA82472.1"/>
    </source>
</evidence>
<feature type="transmembrane region" description="Helical" evidence="6">
    <location>
        <begin position="108"/>
        <end position="125"/>
    </location>
</feature>
<evidence type="ECO:0000256" key="3">
    <source>
        <dbReference type="ARBA" id="ARBA00022989"/>
    </source>
</evidence>
<dbReference type="PANTHER" id="PTHR37422:SF13">
    <property type="entry name" value="LIPOPOLYSACCHARIDE BIOSYNTHESIS PROTEIN PA4999-RELATED"/>
    <property type="match status" value="1"/>
</dbReference>
<evidence type="ECO:0000256" key="2">
    <source>
        <dbReference type="ARBA" id="ARBA00022692"/>
    </source>
</evidence>
<feature type="transmembrane region" description="Helical" evidence="6">
    <location>
        <begin position="203"/>
        <end position="219"/>
    </location>
</feature>
<feature type="transmembrane region" description="Helical" evidence="6">
    <location>
        <begin position="250"/>
        <end position="271"/>
    </location>
</feature>
<comment type="subcellular location">
    <subcellularLocation>
        <location evidence="1">Membrane</location>
        <topology evidence="1">Multi-pass membrane protein</topology>
    </subcellularLocation>
</comment>
<dbReference type="Gene3D" id="1.25.40.10">
    <property type="entry name" value="Tetratricopeptide repeat domain"/>
    <property type="match status" value="1"/>
</dbReference>
<evidence type="ECO:0000256" key="5">
    <source>
        <dbReference type="PROSITE-ProRule" id="PRU00339"/>
    </source>
</evidence>
<dbReference type="SUPFAM" id="SSF48452">
    <property type="entry name" value="TPR-like"/>
    <property type="match status" value="1"/>
</dbReference>
<feature type="domain" description="O-antigen ligase-related" evidence="7">
    <location>
        <begin position="209"/>
        <end position="365"/>
    </location>
</feature>
<feature type="transmembrane region" description="Helical" evidence="6">
    <location>
        <begin position="7"/>
        <end position="29"/>
    </location>
</feature>
<dbReference type="InterPro" id="IPR011990">
    <property type="entry name" value="TPR-like_helical_dom_sf"/>
</dbReference>
<dbReference type="PROSITE" id="PS50005">
    <property type="entry name" value="TPR"/>
    <property type="match status" value="1"/>
</dbReference>
<evidence type="ECO:0000259" key="7">
    <source>
        <dbReference type="Pfam" id="PF04932"/>
    </source>
</evidence>
<feature type="transmembrane region" description="Helical" evidence="6">
    <location>
        <begin position="449"/>
        <end position="468"/>
    </location>
</feature>
<feature type="transmembrane region" description="Helical" evidence="6">
    <location>
        <begin position="352"/>
        <end position="376"/>
    </location>
</feature>
<evidence type="ECO:0000313" key="9">
    <source>
        <dbReference type="Proteomes" id="UP000178817"/>
    </source>
</evidence>
<evidence type="ECO:0000256" key="4">
    <source>
        <dbReference type="ARBA" id="ARBA00023136"/>
    </source>
</evidence>
<feature type="transmembrane region" description="Helical" evidence="6">
    <location>
        <begin position="41"/>
        <end position="60"/>
    </location>
</feature>
<protein>
    <recommendedName>
        <fullName evidence="7">O-antigen ligase-related domain-containing protein</fullName>
    </recommendedName>
</protein>
<dbReference type="InterPro" id="IPR051533">
    <property type="entry name" value="WaaL-like"/>
</dbReference>
<dbReference type="STRING" id="1802726.A3B07_02510"/>
<evidence type="ECO:0000256" key="1">
    <source>
        <dbReference type="ARBA" id="ARBA00004141"/>
    </source>
</evidence>
<keyword evidence="4 6" id="KW-0472">Membrane</keyword>
<dbReference type="PROSITE" id="PS50293">
    <property type="entry name" value="TPR_REGION"/>
    <property type="match status" value="1"/>
</dbReference>
<dbReference type="SMART" id="SM00028">
    <property type="entry name" value="TPR"/>
    <property type="match status" value="2"/>
</dbReference>
<organism evidence="8 9">
    <name type="scientific">Candidatus Yonathbacteria bacterium RIFCSPLOWO2_01_FULL_43_27</name>
    <dbReference type="NCBI Taxonomy" id="1802726"/>
    <lineage>
        <taxon>Bacteria</taxon>
        <taxon>Candidatus Yonathiibacteriota</taxon>
    </lineage>
</organism>
<dbReference type="InterPro" id="IPR007016">
    <property type="entry name" value="O-antigen_ligase-rel_domated"/>
</dbReference>
<comment type="caution">
    <text evidence="8">The sequence shown here is derived from an EMBL/GenBank/DDBJ whole genome shotgun (WGS) entry which is preliminary data.</text>
</comment>
<keyword evidence="5" id="KW-0802">TPR repeat</keyword>
<feature type="transmembrane region" description="Helical" evidence="6">
    <location>
        <begin position="69"/>
        <end position="88"/>
    </location>
</feature>
<dbReference type="Pfam" id="PF14559">
    <property type="entry name" value="TPR_19"/>
    <property type="match status" value="1"/>
</dbReference>
<feature type="transmembrane region" description="Helical" evidence="6">
    <location>
        <begin position="132"/>
        <end position="152"/>
    </location>
</feature>
<dbReference type="InterPro" id="IPR019734">
    <property type="entry name" value="TPR_rpt"/>
</dbReference>
<dbReference type="AlphaFoldDB" id="A0A1G2SCH4"/>
<name>A0A1G2SCH4_9BACT</name>
<proteinExistence type="predicted"/>
<dbReference type="GO" id="GO:0016020">
    <property type="term" value="C:membrane"/>
    <property type="evidence" value="ECO:0007669"/>
    <property type="project" value="UniProtKB-SubCell"/>
</dbReference>
<evidence type="ECO:0000256" key="6">
    <source>
        <dbReference type="SAM" id="Phobius"/>
    </source>
</evidence>
<sequence>MNTQKIIANIVVAMGFVAVPFIPFIVLGNSTFFPFIVGKNFAFRVIVEIMLSAWVVLMAIDPAYRPRKSYLLGALVAFLAIITLTGLLGENPEKSFWSNFERMEGVITYLHLFAYFIVASTVLSVRAMWRTYLNFHVGVGVAMAMYGVLQWAGMLTVVQDGIRVNGTLGNAAYLGTYALFNIFLALFLMVHTSVTETGARMRMLLYGAVAILQTFVLYHTATRGAMLGLIVGVGIAMILIALFERERLMLRKIAIGTLLALTLFVGGFIVLRDTSFVRESPVLARFASISLTEKTTKSRFMVWNMAYQGFKEHPIRGWGMENFNYVFNEYYNPNMYDQEQWFDRAHNVFFDWLIAGGFPALLAYLSLFGCALYCIWRRARTLSVLEKSVLTGLLGGYFFQNLFVFDNITSLIYFFTILAFVESISNKLPVVEKKKGTKEEVLQGVSEDVSYVVSGGALVLALVLIYVVNYAGYKQNTTLLRALSERSATLGAAHNLALFKEALSYDSFGTSEVREQLAQISLSGIERGKELTRTQQEFLILADRELTTQAETLPQDARYQLFTGSFFSRVGMFGQAIVYLEKAHALSPAKQTIMFELGNAYYKNGNTEQAEQIFKQAYELAPEYDEARMFYAQILTANGKDSEAQKILGAGK</sequence>
<feature type="transmembrane region" description="Helical" evidence="6">
    <location>
        <begin position="225"/>
        <end position="243"/>
    </location>
</feature>
<feature type="transmembrane region" description="Helical" evidence="6">
    <location>
        <begin position="172"/>
        <end position="191"/>
    </location>
</feature>
<feature type="repeat" description="TPR" evidence="5">
    <location>
        <begin position="591"/>
        <end position="624"/>
    </location>
</feature>
<gene>
    <name evidence="8" type="ORF">A3B07_02510</name>
</gene>